<dbReference type="Proteomes" id="UP000184148">
    <property type="component" value="Unassembled WGS sequence"/>
</dbReference>
<sequence>MEYQVKALAARMDSLENTMNQVNENAAQLVRMVAKVLEEQNLMKAEMVELKSEMAGMKTEITELKSEMTEINDRLDNMNGKLNFLVSDAEFLSRETFQDKLEINRIKKQIEA</sequence>
<evidence type="ECO:0000313" key="2">
    <source>
        <dbReference type="EMBL" id="SHE68719.1"/>
    </source>
</evidence>
<dbReference type="OrthoDB" id="1788250at2"/>
<protein>
    <submittedName>
        <fullName evidence="2">Uncharacterized protein</fullName>
    </submittedName>
</protein>
<name>A0A1M4VIE6_9FIRM</name>
<dbReference type="RefSeq" id="WP_073236465.1">
    <property type="nucleotide sequence ID" value="NZ_FQUY01000004.1"/>
</dbReference>
<gene>
    <name evidence="2" type="ORF">SAMN02745133_00943</name>
</gene>
<dbReference type="AlphaFoldDB" id="A0A1M4VIE6"/>
<dbReference type="Gene3D" id="1.20.5.190">
    <property type="match status" value="1"/>
</dbReference>
<feature type="coiled-coil region" evidence="1">
    <location>
        <begin position="5"/>
        <end position="81"/>
    </location>
</feature>
<accession>A0A1M4VIE6</accession>
<reference evidence="3" key="1">
    <citation type="submission" date="2016-11" db="EMBL/GenBank/DDBJ databases">
        <authorList>
            <person name="Varghese N."/>
            <person name="Submissions S."/>
        </authorList>
    </citation>
    <scope>NUCLEOTIDE SEQUENCE [LARGE SCALE GENOMIC DNA]</scope>
    <source>
        <strain evidence="3">DSM 12395</strain>
    </source>
</reference>
<proteinExistence type="predicted"/>
<organism evidence="2 3">
    <name type="scientific">Desulforamulus putei DSM 12395</name>
    <dbReference type="NCBI Taxonomy" id="1121429"/>
    <lineage>
        <taxon>Bacteria</taxon>
        <taxon>Bacillati</taxon>
        <taxon>Bacillota</taxon>
        <taxon>Clostridia</taxon>
        <taxon>Eubacteriales</taxon>
        <taxon>Peptococcaceae</taxon>
        <taxon>Desulforamulus</taxon>
    </lineage>
</organism>
<evidence type="ECO:0000313" key="3">
    <source>
        <dbReference type="Proteomes" id="UP000184148"/>
    </source>
</evidence>
<keyword evidence="1" id="KW-0175">Coiled coil</keyword>
<dbReference type="EMBL" id="FQUY01000004">
    <property type="protein sequence ID" value="SHE68719.1"/>
    <property type="molecule type" value="Genomic_DNA"/>
</dbReference>
<evidence type="ECO:0000256" key="1">
    <source>
        <dbReference type="SAM" id="Coils"/>
    </source>
</evidence>
<keyword evidence="3" id="KW-1185">Reference proteome</keyword>